<dbReference type="Proteomes" id="UP000331127">
    <property type="component" value="Unassembled WGS sequence"/>
</dbReference>
<dbReference type="RefSeq" id="WP_155357847.1">
    <property type="nucleotide sequence ID" value="NZ_BLAE01000036.1"/>
</dbReference>
<reference evidence="5 6" key="1">
    <citation type="submission" date="2019-10" db="EMBL/GenBank/DDBJ databases">
        <title>Whole genome shotgun sequence of Acrocarpospora macrocephala NBRC 16266.</title>
        <authorList>
            <person name="Ichikawa N."/>
            <person name="Kimura A."/>
            <person name="Kitahashi Y."/>
            <person name="Komaki H."/>
            <person name="Oguchi A."/>
        </authorList>
    </citation>
    <scope>NUCLEOTIDE SEQUENCE [LARGE SCALE GENOMIC DNA]</scope>
    <source>
        <strain evidence="5 6">NBRC 16266</strain>
    </source>
</reference>
<dbReference type="GO" id="GO:0071949">
    <property type="term" value="F:FAD binding"/>
    <property type="evidence" value="ECO:0007669"/>
    <property type="project" value="InterPro"/>
</dbReference>
<keyword evidence="1" id="KW-0285">Flavoprotein</keyword>
<dbReference type="OrthoDB" id="4764808at2"/>
<dbReference type="PROSITE" id="PS51387">
    <property type="entry name" value="FAD_PCMH"/>
    <property type="match status" value="1"/>
</dbReference>
<keyword evidence="6" id="KW-1185">Reference proteome</keyword>
<evidence type="ECO:0000256" key="1">
    <source>
        <dbReference type="ARBA" id="ARBA00022630"/>
    </source>
</evidence>
<evidence type="ECO:0000313" key="5">
    <source>
        <dbReference type="EMBL" id="GES12544.1"/>
    </source>
</evidence>
<feature type="domain" description="FAD-binding PCMH-type" evidence="4">
    <location>
        <begin position="1"/>
        <end position="192"/>
    </location>
</feature>
<dbReference type="PANTHER" id="PTHR42659">
    <property type="entry name" value="XANTHINE DEHYDROGENASE SUBUNIT C-RELATED"/>
    <property type="match status" value="1"/>
</dbReference>
<evidence type="ECO:0000259" key="4">
    <source>
        <dbReference type="PROSITE" id="PS51387"/>
    </source>
</evidence>
<name>A0A5M3WUH4_9ACTN</name>
<protein>
    <recommendedName>
        <fullName evidence="4">FAD-binding PCMH-type domain-containing protein</fullName>
    </recommendedName>
</protein>
<dbReference type="InterPro" id="IPR016167">
    <property type="entry name" value="FAD-bd_PCMH_sub1"/>
</dbReference>
<evidence type="ECO:0000313" key="6">
    <source>
        <dbReference type="Proteomes" id="UP000331127"/>
    </source>
</evidence>
<dbReference type="InterPro" id="IPR016169">
    <property type="entry name" value="FAD-bd_PCMH_sub2"/>
</dbReference>
<dbReference type="EMBL" id="BLAE01000036">
    <property type="protein sequence ID" value="GES12544.1"/>
    <property type="molecule type" value="Genomic_DNA"/>
</dbReference>
<dbReference type="InterPro" id="IPR016166">
    <property type="entry name" value="FAD-bd_PCMH"/>
</dbReference>
<dbReference type="Pfam" id="PF00941">
    <property type="entry name" value="FAD_binding_5"/>
    <property type="match status" value="1"/>
</dbReference>
<sequence length="259" mass="25948">MAYLRPATIASALAARAELPRALVCGGGTAVQPAMNAGLLRPADVLDLGGLRDGAAIDAYGDRVRLGPVVRVAAAARAHALGAGVLGGLLRGFATPAVRERATLTGNLFQAPADLAVVLTALDGSLITASAHSRGERRLPVTMASALRPDELAVGLDLAVPAAFAYERLAVREVAAPTLAAVAAALLPGGPRAAVTGYRAGTAVPCPGAVPHLADPAGADGFAAAVVAAAAPPTPYARRSVAALARRCHRRIHRGDADA</sequence>
<dbReference type="SUPFAM" id="SSF56176">
    <property type="entry name" value="FAD-binding/transporter-associated domain-like"/>
    <property type="match status" value="1"/>
</dbReference>
<comment type="caution">
    <text evidence="5">The sequence shown here is derived from an EMBL/GenBank/DDBJ whole genome shotgun (WGS) entry which is preliminary data.</text>
</comment>
<dbReference type="AlphaFoldDB" id="A0A5M3WUH4"/>
<proteinExistence type="predicted"/>
<dbReference type="InterPro" id="IPR051312">
    <property type="entry name" value="Diverse_Substr_Oxidored"/>
</dbReference>
<evidence type="ECO:0000256" key="3">
    <source>
        <dbReference type="ARBA" id="ARBA00023002"/>
    </source>
</evidence>
<gene>
    <name evidence="5" type="ORF">Amac_061410</name>
</gene>
<keyword evidence="2" id="KW-0274">FAD</keyword>
<dbReference type="Gene3D" id="3.30.43.10">
    <property type="entry name" value="Uridine Diphospho-n-acetylenolpyruvylglucosamine Reductase, domain 2"/>
    <property type="match status" value="1"/>
</dbReference>
<keyword evidence="3" id="KW-0560">Oxidoreductase</keyword>
<organism evidence="5 6">
    <name type="scientific">Acrocarpospora macrocephala</name>
    <dbReference type="NCBI Taxonomy" id="150177"/>
    <lineage>
        <taxon>Bacteria</taxon>
        <taxon>Bacillati</taxon>
        <taxon>Actinomycetota</taxon>
        <taxon>Actinomycetes</taxon>
        <taxon>Streptosporangiales</taxon>
        <taxon>Streptosporangiaceae</taxon>
        <taxon>Acrocarpospora</taxon>
    </lineage>
</organism>
<dbReference type="GO" id="GO:0016491">
    <property type="term" value="F:oxidoreductase activity"/>
    <property type="evidence" value="ECO:0007669"/>
    <property type="project" value="UniProtKB-KW"/>
</dbReference>
<accession>A0A5M3WUH4</accession>
<dbReference type="InterPro" id="IPR002346">
    <property type="entry name" value="Mopterin_DH_FAD-bd"/>
</dbReference>
<dbReference type="InterPro" id="IPR036318">
    <property type="entry name" value="FAD-bd_PCMH-like_sf"/>
</dbReference>
<dbReference type="Gene3D" id="3.30.465.10">
    <property type="match status" value="1"/>
</dbReference>
<dbReference type="PANTHER" id="PTHR42659:SF2">
    <property type="entry name" value="XANTHINE DEHYDROGENASE SUBUNIT C-RELATED"/>
    <property type="match status" value="1"/>
</dbReference>
<evidence type="ECO:0000256" key="2">
    <source>
        <dbReference type="ARBA" id="ARBA00022827"/>
    </source>
</evidence>